<reference evidence="7" key="2">
    <citation type="submission" date="2025-08" db="UniProtKB">
        <authorList>
            <consortium name="Ensembl"/>
        </authorList>
    </citation>
    <scope>IDENTIFICATION</scope>
</reference>
<dbReference type="Proteomes" id="UP000007648">
    <property type="component" value="Unassembled WGS sequence"/>
</dbReference>
<organism evidence="7 8">
    <name type="scientific">Sarcophilus harrisii</name>
    <name type="common">Tasmanian devil</name>
    <name type="synonym">Sarcophilus laniarius</name>
    <dbReference type="NCBI Taxonomy" id="9305"/>
    <lineage>
        <taxon>Eukaryota</taxon>
        <taxon>Metazoa</taxon>
        <taxon>Chordata</taxon>
        <taxon>Craniata</taxon>
        <taxon>Vertebrata</taxon>
        <taxon>Euteleostomi</taxon>
        <taxon>Mammalia</taxon>
        <taxon>Metatheria</taxon>
        <taxon>Dasyuromorphia</taxon>
        <taxon>Dasyuridae</taxon>
        <taxon>Sarcophilus</taxon>
    </lineage>
</organism>
<reference evidence="7" key="3">
    <citation type="submission" date="2025-09" db="UniProtKB">
        <authorList>
            <consortium name="Ensembl"/>
        </authorList>
    </citation>
    <scope>IDENTIFICATION</scope>
</reference>
<evidence type="ECO:0000313" key="8">
    <source>
        <dbReference type="Proteomes" id="UP000007648"/>
    </source>
</evidence>
<reference evidence="7 8" key="1">
    <citation type="journal article" date="2011" name="Proc. Natl. Acad. Sci. U.S.A.">
        <title>Genetic diversity and population structure of the endangered marsupial Sarcophilus harrisii (Tasmanian devil).</title>
        <authorList>
            <person name="Miller W."/>
            <person name="Hayes V.M."/>
            <person name="Ratan A."/>
            <person name="Petersen D.C."/>
            <person name="Wittekindt N.E."/>
            <person name="Miller J."/>
            <person name="Walenz B."/>
            <person name="Knight J."/>
            <person name="Qi J."/>
            <person name="Zhao F."/>
            <person name="Wang Q."/>
            <person name="Bedoya-Reina O.C."/>
            <person name="Katiyar N."/>
            <person name="Tomsho L.P."/>
            <person name="Kasson L.M."/>
            <person name="Hardie R.A."/>
            <person name="Woodbridge P."/>
            <person name="Tindall E.A."/>
            <person name="Bertelsen M.F."/>
            <person name="Dixon D."/>
            <person name="Pyecroft S."/>
            <person name="Helgen K.M."/>
            <person name="Lesk A.M."/>
            <person name="Pringle T.H."/>
            <person name="Patterson N."/>
            <person name="Zhang Y."/>
            <person name="Kreiss A."/>
            <person name="Woods G.M."/>
            <person name="Jones M.E."/>
            <person name="Schuster S.C."/>
        </authorList>
    </citation>
    <scope>NUCLEOTIDE SEQUENCE [LARGE SCALE GENOMIC DNA]</scope>
</reference>
<comment type="similarity">
    <text evidence="2">Belongs to the TMEM263 family.</text>
</comment>
<dbReference type="AlphaFoldDB" id="A0A7N4V1Y0"/>
<name>A0A7N4V1Y0_SARHA</name>
<keyword evidence="3" id="KW-0812">Transmembrane</keyword>
<evidence type="ECO:0000256" key="4">
    <source>
        <dbReference type="ARBA" id="ARBA00022989"/>
    </source>
</evidence>
<keyword evidence="5" id="KW-0472">Membrane</keyword>
<protein>
    <submittedName>
        <fullName evidence="7">Transmembrane protein 263</fullName>
    </submittedName>
</protein>
<feature type="region of interest" description="Disordered" evidence="6">
    <location>
        <begin position="140"/>
        <end position="238"/>
    </location>
</feature>
<comment type="subcellular location">
    <subcellularLocation>
        <location evidence="1">Membrane</location>
        <topology evidence="1">Multi-pass membrane protein</topology>
    </subcellularLocation>
</comment>
<dbReference type="PANTHER" id="PTHR31443">
    <property type="match status" value="1"/>
</dbReference>
<gene>
    <name evidence="7" type="primary">TMEM263</name>
</gene>
<evidence type="ECO:0000256" key="1">
    <source>
        <dbReference type="ARBA" id="ARBA00004141"/>
    </source>
</evidence>
<sequence length="396" mass="41984">LSVSPLCPYPFCGSPFRGAPFLPELLLLWVPHLLLCGSPFPPRASPVPLSEGLLLPLFWAPHFSFSESFLPLLSFVWVPHLSLSLPLSPPWGSPVSFSVSLPFPSVAPSGGPPWLLLPCSPASLVLSRVFLLLPLQTEGAGGHWGAPREPAGRGRWCRPAPGSPPHPRASRRHPRAREGKVEEEAPRRARVTFCPPATSLPFPEKNRRRPAPGEPPGRCGGAPRTLRRSPPGWLPVSWEPLPGTCRRARGASPGPGPASPVIRGPPGYPRAAFLKRSRETMNQTDKNQQEIPSYLIDEPPEGSMKDHPQQQPGMLSRVTGGIFSVTKGAVGATIGGVAWIGGKSLEVTKTAVTTVPSMGIGLVRGGVSAVAGGVTAVGSAVVNKVPLTGKKKDKSD</sequence>
<proteinExistence type="inferred from homology"/>
<dbReference type="Pfam" id="PF15475">
    <property type="entry name" value="UPF0444"/>
    <property type="match status" value="1"/>
</dbReference>
<keyword evidence="8" id="KW-1185">Reference proteome</keyword>
<evidence type="ECO:0000256" key="3">
    <source>
        <dbReference type="ARBA" id="ARBA00022692"/>
    </source>
</evidence>
<feature type="compositionally biased region" description="Basic and acidic residues" evidence="6">
    <location>
        <begin position="176"/>
        <end position="187"/>
    </location>
</feature>
<evidence type="ECO:0000256" key="5">
    <source>
        <dbReference type="ARBA" id="ARBA00023136"/>
    </source>
</evidence>
<dbReference type="InterPro" id="IPR028153">
    <property type="entry name" value="UPF0444"/>
</dbReference>
<keyword evidence="4" id="KW-1133">Transmembrane helix</keyword>
<evidence type="ECO:0000256" key="2">
    <source>
        <dbReference type="ARBA" id="ARBA00008411"/>
    </source>
</evidence>
<dbReference type="GO" id="GO:0016020">
    <property type="term" value="C:membrane"/>
    <property type="evidence" value="ECO:0007669"/>
    <property type="project" value="UniProtKB-SubCell"/>
</dbReference>
<evidence type="ECO:0000256" key="6">
    <source>
        <dbReference type="SAM" id="MobiDB-lite"/>
    </source>
</evidence>
<dbReference type="Ensembl" id="ENSSHAT00000028123.1">
    <property type="protein sequence ID" value="ENSSHAP00000033222.1"/>
    <property type="gene ID" value="ENSSHAG00000030393.1"/>
</dbReference>
<dbReference type="GeneTree" id="ENSGT00390000013899"/>
<evidence type="ECO:0000313" key="7">
    <source>
        <dbReference type="Ensembl" id="ENSSHAP00000033222.1"/>
    </source>
</evidence>
<dbReference type="InParanoid" id="A0A7N4V1Y0"/>
<accession>A0A7N4V1Y0</accession>